<reference evidence="1 2" key="1">
    <citation type="submission" date="2015-07" db="EMBL/GenBank/DDBJ databases">
        <title>Genome sequencing of Kibdelosporangium phytohabitans.</title>
        <authorList>
            <person name="Qin S."/>
            <person name="Xing K."/>
        </authorList>
    </citation>
    <scope>NUCLEOTIDE SEQUENCE [LARGE SCALE GENOMIC DNA]</scope>
    <source>
        <strain evidence="1 2">KLBMP1111</strain>
    </source>
</reference>
<gene>
    <name evidence="1" type="ORF">AOZ06_23325</name>
</gene>
<keyword evidence="2" id="KW-1185">Reference proteome</keyword>
<protein>
    <recommendedName>
        <fullName evidence="3">Carrier domain-containing protein</fullName>
    </recommendedName>
</protein>
<accession>A0A0N9I3T4</accession>
<dbReference type="KEGG" id="kphy:AOZ06_23325"/>
<dbReference type="STRING" id="860235.AOZ06_23325"/>
<dbReference type="EMBL" id="CP012752">
    <property type="protein sequence ID" value="ALG09448.1"/>
    <property type="molecule type" value="Genomic_DNA"/>
</dbReference>
<evidence type="ECO:0000313" key="1">
    <source>
        <dbReference type="EMBL" id="ALG09448.1"/>
    </source>
</evidence>
<organism evidence="1 2">
    <name type="scientific">Kibdelosporangium phytohabitans</name>
    <dbReference type="NCBI Taxonomy" id="860235"/>
    <lineage>
        <taxon>Bacteria</taxon>
        <taxon>Bacillati</taxon>
        <taxon>Actinomycetota</taxon>
        <taxon>Actinomycetes</taxon>
        <taxon>Pseudonocardiales</taxon>
        <taxon>Pseudonocardiaceae</taxon>
        <taxon>Kibdelosporangium</taxon>
    </lineage>
</organism>
<evidence type="ECO:0000313" key="2">
    <source>
        <dbReference type="Proteomes" id="UP000063699"/>
    </source>
</evidence>
<sequence length="87" mass="9672">MTETLDKRVVTETVAATARMICAEQPDVPEPNSVADLDSFSMVQIILELENIYHVRLLESLEEFDGAEFSELADIIVESAARNQNMG</sequence>
<dbReference type="Proteomes" id="UP000063699">
    <property type="component" value="Chromosome"/>
</dbReference>
<proteinExistence type="predicted"/>
<evidence type="ECO:0008006" key="3">
    <source>
        <dbReference type="Google" id="ProtNLM"/>
    </source>
</evidence>
<dbReference type="AlphaFoldDB" id="A0A0N9I3T4"/>
<name>A0A0N9I3T4_9PSEU</name>